<organism evidence="1 2">
    <name type="scientific">Eumeta variegata</name>
    <name type="common">Bagworm moth</name>
    <name type="synonym">Eumeta japonica</name>
    <dbReference type="NCBI Taxonomy" id="151549"/>
    <lineage>
        <taxon>Eukaryota</taxon>
        <taxon>Metazoa</taxon>
        <taxon>Ecdysozoa</taxon>
        <taxon>Arthropoda</taxon>
        <taxon>Hexapoda</taxon>
        <taxon>Insecta</taxon>
        <taxon>Pterygota</taxon>
        <taxon>Neoptera</taxon>
        <taxon>Endopterygota</taxon>
        <taxon>Lepidoptera</taxon>
        <taxon>Glossata</taxon>
        <taxon>Ditrysia</taxon>
        <taxon>Tineoidea</taxon>
        <taxon>Psychidae</taxon>
        <taxon>Oiketicinae</taxon>
        <taxon>Eumeta</taxon>
    </lineage>
</organism>
<evidence type="ECO:0000313" key="2">
    <source>
        <dbReference type="Proteomes" id="UP000299102"/>
    </source>
</evidence>
<gene>
    <name evidence="1" type="ORF">EVAR_22970_1</name>
</gene>
<dbReference type="Proteomes" id="UP000299102">
    <property type="component" value="Unassembled WGS sequence"/>
</dbReference>
<name>A0A4C1UR52_EUMVA</name>
<accession>A0A4C1UR52</accession>
<evidence type="ECO:0000313" key="1">
    <source>
        <dbReference type="EMBL" id="GBP28507.1"/>
    </source>
</evidence>
<reference evidence="1 2" key="1">
    <citation type="journal article" date="2019" name="Commun. Biol.">
        <title>The bagworm genome reveals a unique fibroin gene that provides high tensile strength.</title>
        <authorList>
            <person name="Kono N."/>
            <person name="Nakamura H."/>
            <person name="Ohtoshi R."/>
            <person name="Tomita M."/>
            <person name="Numata K."/>
            <person name="Arakawa K."/>
        </authorList>
    </citation>
    <scope>NUCLEOTIDE SEQUENCE [LARGE SCALE GENOMIC DNA]</scope>
</reference>
<sequence length="95" mass="10879">MARGQDCKVDHSFASLYHEPHGTDVVFGRRRRRTSHTQIVSQIRVTTFEFVKPVTNSGKKWRFFMKDLPKSLLRRPECGGAAIGSDLRPDCVTYP</sequence>
<keyword evidence="2" id="KW-1185">Reference proteome</keyword>
<dbReference type="EMBL" id="BGZK01000208">
    <property type="protein sequence ID" value="GBP28507.1"/>
    <property type="molecule type" value="Genomic_DNA"/>
</dbReference>
<comment type="caution">
    <text evidence="1">The sequence shown here is derived from an EMBL/GenBank/DDBJ whole genome shotgun (WGS) entry which is preliminary data.</text>
</comment>
<proteinExistence type="predicted"/>
<protein>
    <submittedName>
        <fullName evidence="1">Uncharacterized protein</fullName>
    </submittedName>
</protein>
<dbReference type="AlphaFoldDB" id="A0A4C1UR52"/>